<keyword evidence="3" id="KW-1185">Reference proteome</keyword>
<feature type="transmembrane region" description="Helical" evidence="1">
    <location>
        <begin position="41"/>
        <end position="70"/>
    </location>
</feature>
<keyword evidence="1" id="KW-1133">Transmembrane helix</keyword>
<feature type="transmembrane region" description="Helical" evidence="1">
    <location>
        <begin position="82"/>
        <end position="105"/>
    </location>
</feature>
<organism evidence="2 3">
    <name type="scientific">Galactobacter caseinivorans</name>
    <dbReference type="NCBI Taxonomy" id="2676123"/>
    <lineage>
        <taxon>Bacteria</taxon>
        <taxon>Bacillati</taxon>
        <taxon>Actinomycetota</taxon>
        <taxon>Actinomycetes</taxon>
        <taxon>Micrococcales</taxon>
        <taxon>Micrococcaceae</taxon>
        <taxon>Galactobacter</taxon>
    </lineage>
</organism>
<sequence>MSQPPGPYSQQGPYLERPQMVPVGYVIPRAPLPTDPSWKAILWFSAGLVLVPVGLAFLVLLLVLGGAASILGAFEAQQAGDYMPFASAVIVGMLPSTVLPALIIIGNRALRAPWWAGTLVSAAVVVVVGLVLSRAFIHTGNGWLQGVSVVAGLFLVFGAFWMILALVLGPLLIAQSSRRRRARAFMAAGYPGPGYPGHPPPPPWKAGS</sequence>
<evidence type="ECO:0000313" key="2">
    <source>
        <dbReference type="EMBL" id="RKW70507.1"/>
    </source>
</evidence>
<gene>
    <name evidence="2" type="ORF">DWQ67_08530</name>
</gene>
<dbReference type="RefSeq" id="WP_121485157.1">
    <property type="nucleotide sequence ID" value="NZ_QQXL01000004.1"/>
</dbReference>
<proteinExistence type="predicted"/>
<name>A0A496PJ61_9MICC</name>
<keyword evidence="1" id="KW-0812">Transmembrane</keyword>
<comment type="caution">
    <text evidence="2">The sequence shown here is derived from an EMBL/GenBank/DDBJ whole genome shotgun (WGS) entry which is preliminary data.</text>
</comment>
<dbReference type="AlphaFoldDB" id="A0A496PJ61"/>
<evidence type="ECO:0000256" key="1">
    <source>
        <dbReference type="SAM" id="Phobius"/>
    </source>
</evidence>
<reference evidence="2 3" key="1">
    <citation type="submission" date="2018-07" db="EMBL/GenBank/DDBJ databases">
        <title>Arthrobacter sp. nov., isolated from raw cow's milk with high bacterial count.</title>
        <authorList>
            <person name="Hahne J."/>
            <person name="Isele D."/>
            <person name="Lipski A."/>
        </authorList>
    </citation>
    <scope>NUCLEOTIDE SEQUENCE [LARGE SCALE GENOMIC DNA]</scope>
    <source>
        <strain evidence="2 3">JZ R-183</strain>
    </source>
</reference>
<dbReference type="EMBL" id="QQXL01000004">
    <property type="protein sequence ID" value="RKW70507.1"/>
    <property type="molecule type" value="Genomic_DNA"/>
</dbReference>
<dbReference type="Proteomes" id="UP000273119">
    <property type="component" value="Unassembled WGS sequence"/>
</dbReference>
<protein>
    <submittedName>
        <fullName evidence="2">Uncharacterized protein</fullName>
    </submittedName>
</protein>
<feature type="transmembrane region" description="Helical" evidence="1">
    <location>
        <begin position="149"/>
        <end position="173"/>
    </location>
</feature>
<accession>A0A496PJ61</accession>
<keyword evidence="1" id="KW-0472">Membrane</keyword>
<feature type="transmembrane region" description="Helical" evidence="1">
    <location>
        <begin position="112"/>
        <end position="137"/>
    </location>
</feature>
<evidence type="ECO:0000313" key="3">
    <source>
        <dbReference type="Proteomes" id="UP000273119"/>
    </source>
</evidence>